<name>A0A4S8K0D6_MUSBA</name>
<gene>
    <name evidence="2" type="ORF">C4D60_Mb08t00260</name>
</gene>
<dbReference type="EMBL" id="PYDT01000002">
    <property type="protein sequence ID" value="THU68093.1"/>
    <property type="molecule type" value="Genomic_DNA"/>
</dbReference>
<evidence type="ECO:0000313" key="3">
    <source>
        <dbReference type="Proteomes" id="UP000317650"/>
    </source>
</evidence>
<keyword evidence="1" id="KW-0732">Signal</keyword>
<evidence type="ECO:0000256" key="1">
    <source>
        <dbReference type="SAM" id="SignalP"/>
    </source>
</evidence>
<keyword evidence="3" id="KW-1185">Reference proteome</keyword>
<reference evidence="2 3" key="1">
    <citation type="journal article" date="2019" name="Nat. Plants">
        <title>Genome sequencing of Musa balbisiana reveals subgenome evolution and function divergence in polyploid bananas.</title>
        <authorList>
            <person name="Yao X."/>
        </authorList>
    </citation>
    <scope>NUCLEOTIDE SEQUENCE [LARGE SCALE GENOMIC DNA]</scope>
    <source>
        <strain evidence="3">cv. DH-PKW</strain>
        <tissue evidence="2">Leaves</tissue>
    </source>
</reference>
<proteinExistence type="predicted"/>
<comment type="caution">
    <text evidence="2">The sequence shown here is derived from an EMBL/GenBank/DDBJ whole genome shotgun (WGS) entry which is preliminary data.</text>
</comment>
<evidence type="ECO:0008006" key="4">
    <source>
        <dbReference type="Google" id="ProtNLM"/>
    </source>
</evidence>
<dbReference type="AlphaFoldDB" id="A0A4S8K0D6"/>
<feature type="chain" id="PRO_5020691037" description="Secreted protein" evidence="1">
    <location>
        <begin position="23"/>
        <end position="157"/>
    </location>
</feature>
<feature type="signal peptide" evidence="1">
    <location>
        <begin position="1"/>
        <end position="22"/>
    </location>
</feature>
<organism evidence="2 3">
    <name type="scientific">Musa balbisiana</name>
    <name type="common">Banana</name>
    <dbReference type="NCBI Taxonomy" id="52838"/>
    <lineage>
        <taxon>Eukaryota</taxon>
        <taxon>Viridiplantae</taxon>
        <taxon>Streptophyta</taxon>
        <taxon>Embryophyta</taxon>
        <taxon>Tracheophyta</taxon>
        <taxon>Spermatophyta</taxon>
        <taxon>Magnoliopsida</taxon>
        <taxon>Liliopsida</taxon>
        <taxon>Zingiberales</taxon>
        <taxon>Musaceae</taxon>
        <taxon>Musa</taxon>
    </lineage>
</organism>
<protein>
    <recommendedName>
        <fullName evidence="4">Secreted protein</fullName>
    </recommendedName>
</protein>
<dbReference type="Proteomes" id="UP000317650">
    <property type="component" value="Chromosome 8"/>
</dbReference>
<accession>A0A4S8K0D6</accession>
<sequence length="157" mass="17989">MRAAMVVCTSVLLLVVTRLARPRDEACSVPRSPLACDDIHVLAHLPARAIPVRGFIGCHYIRVSSHKLLKGQSREGEKPRSSIPVVQCDNRPRSIASNVSHMLHIRWESNLHLHLFIFLPLQCKQLSHALDQSLQRCRYVVPRKRRKPQRSLHLHPR</sequence>
<evidence type="ECO:0000313" key="2">
    <source>
        <dbReference type="EMBL" id="THU68093.1"/>
    </source>
</evidence>